<dbReference type="GO" id="GO:0004519">
    <property type="term" value="F:endonuclease activity"/>
    <property type="evidence" value="ECO:0007669"/>
    <property type="project" value="UniProtKB-KW"/>
</dbReference>
<dbReference type="AlphaFoldDB" id="A0A1H4B7Z6"/>
<dbReference type="PANTHER" id="PTHR11371">
    <property type="entry name" value="DEOXYRIBONUCLEASE"/>
    <property type="match status" value="1"/>
</dbReference>
<reference evidence="2 3" key="1">
    <citation type="submission" date="2016-10" db="EMBL/GenBank/DDBJ databases">
        <authorList>
            <person name="de Groot N.N."/>
        </authorList>
    </citation>
    <scope>NUCLEOTIDE SEQUENCE [LARGE SCALE GENOMIC DNA]</scope>
    <source>
        <strain evidence="2 3">DSM 23842</strain>
    </source>
</reference>
<dbReference type="Gene3D" id="3.60.10.10">
    <property type="entry name" value="Endonuclease/exonuclease/phosphatase"/>
    <property type="match status" value="1"/>
</dbReference>
<dbReference type="InterPro" id="IPR005135">
    <property type="entry name" value="Endo/exonuclease/phosphatase"/>
</dbReference>
<keyword evidence="2" id="KW-0540">Nuclease</keyword>
<evidence type="ECO:0000313" key="2">
    <source>
        <dbReference type="EMBL" id="SEA44216.1"/>
    </source>
</evidence>
<proteinExistence type="predicted"/>
<evidence type="ECO:0000313" key="3">
    <source>
        <dbReference type="Proteomes" id="UP000198846"/>
    </source>
</evidence>
<accession>A0A1H4B7Z6</accession>
<keyword evidence="2" id="KW-0255">Endonuclease</keyword>
<dbReference type="GO" id="GO:0004527">
    <property type="term" value="F:exonuclease activity"/>
    <property type="evidence" value="ECO:0007669"/>
    <property type="project" value="UniProtKB-KW"/>
</dbReference>
<evidence type="ECO:0000259" key="1">
    <source>
        <dbReference type="Pfam" id="PF03372"/>
    </source>
</evidence>
<dbReference type="CDD" id="cd10283">
    <property type="entry name" value="MnuA_DNase1-like"/>
    <property type="match status" value="1"/>
</dbReference>
<gene>
    <name evidence="2" type="ORF">SAMN04487990_11381</name>
</gene>
<keyword evidence="3" id="KW-1185">Reference proteome</keyword>
<sequence length="320" mass="36828">MISILEQPPAEVIKNLQLLKDDLDIKLPSKQLDKNLLIATWNIRAFGNLTRKWNSNDDDSPKRDLHAILCIAEIIKRFDVIAIQEVKDNIRALRDTLKVLGSNWSLILTDVNKGKVGNGERMAYLFDTRRVQLSGLAGELVVPEEWEDSINDNALSKQFVRSPYAVSFKSGKHTFILVTLHILYGKNKKTRIPELRGIAKWLRDWAGNINAYHQDFIALGDFNIEERGDLLSETFLSEGLYVPPQLQNEKVTRSIFNKTKYYDQIAWFNSEDNGPKLSMEFINGGNYDFVNIALKNRMLTNNSLSWIISDHYPLWVEFKI</sequence>
<feature type="domain" description="Endonuclease/exonuclease/phosphatase" evidence="1">
    <location>
        <begin position="39"/>
        <end position="224"/>
    </location>
</feature>
<dbReference type="PANTHER" id="PTHR11371:SF31">
    <property type="entry name" value="EXTRACELLULAR NUCLEASE"/>
    <property type="match status" value="1"/>
</dbReference>
<dbReference type="Proteomes" id="UP000198846">
    <property type="component" value="Unassembled WGS sequence"/>
</dbReference>
<name>A0A1H4B7Z6_BIZPA</name>
<keyword evidence="2" id="KW-0269">Exonuclease</keyword>
<dbReference type="OrthoDB" id="5500612at2"/>
<dbReference type="RefSeq" id="WP_092134994.1">
    <property type="nucleotide sequence ID" value="NZ_FNQK01000013.1"/>
</dbReference>
<dbReference type="SUPFAM" id="SSF56219">
    <property type="entry name" value="DNase I-like"/>
    <property type="match status" value="1"/>
</dbReference>
<dbReference type="Pfam" id="PF03372">
    <property type="entry name" value="Exo_endo_phos"/>
    <property type="match status" value="1"/>
</dbReference>
<protein>
    <submittedName>
        <fullName evidence="2">Endonuclease/Exonuclease/phosphatase family protein</fullName>
    </submittedName>
</protein>
<dbReference type="InterPro" id="IPR036691">
    <property type="entry name" value="Endo/exonu/phosph_ase_sf"/>
</dbReference>
<dbReference type="EMBL" id="FNQK01000013">
    <property type="protein sequence ID" value="SEA44216.1"/>
    <property type="molecule type" value="Genomic_DNA"/>
</dbReference>
<dbReference type="STRING" id="283786.SAMN04487990_11381"/>
<keyword evidence="2" id="KW-0378">Hydrolase</keyword>
<organism evidence="2 3">
    <name type="scientific">Bizionia paragorgiae</name>
    <dbReference type="NCBI Taxonomy" id="283786"/>
    <lineage>
        <taxon>Bacteria</taxon>
        <taxon>Pseudomonadati</taxon>
        <taxon>Bacteroidota</taxon>
        <taxon>Flavobacteriia</taxon>
        <taxon>Flavobacteriales</taxon>
        <taxon>Flavobacteriaceae</taxon>
        <taxon>Bizionia</taxon>
    </lineage>
</organism>